<feature type="transmembrane region" description="Helical" evidence="1">
    <location>
        <begin position="116"/>
        <end position="137"/>
    </location>
</feature>
<protein>
    <recommendedName>
        <fullName evidence="4">Major facilitator superfamily (MFS) profile domain-containing protein</fullName>
    </recommendedName>
</protein>
<evidence type="ECO:0008006" key="4">
    <source>
        <dbReference type="Google" id="ProtNLM"/>
    </source>
</evidence>
<dbReference type="GO" id="GO:0015098">
    <property type="term" value="F:molybdate ion transmembrane transporter activity"/>
    <property type="evidence" value="ECO:0007669"/>
    <property type="project" value="InterPro"/>
</dbReference>
<feature type="non-terminal residue" evidence="2">
    <location>
        <position position="1"/>
    </location>
</feature>
<dbReference type="InterPro" id="IPR008509">
    <property type="entry name" value="MOT2/MFSD5"/>
</dbReference>
<keyword evidence="1" id="KW-1133">Transmembrane helix</keyword>
<feature type="transmembrane region" description="Helical" evidence="1">
    <location>
        <begin position="12"/>
        <end position="36"/>
    </location>
</feature>
<dbReference type="EMBL" id="KB870808">
    <property type="protein sequence ID" value="EOA27027.1"/>
    <property type="molecule type" value="Genomic_DNA"/>
</dbReference>
<sequence length="475" mass="53310">SRSQIPLSSPTFCSLSPVALPVTFGSMGVVIETFIWEPSSSFFIFFFVSTFLSILLFPYFAKNRTFGTFDHSVSSSFARFQRWFLAIYTLSSVMEGLWSVYGELELTSYGLSKESMVFYLSVGYSTALVLGPILGLVSDLMGQKRICLLYCVLHFVVGVWKRITMSPSAWFANICLSLAGLVYSFGFETWLVVEHEKQSQRNDSLNETFWLMTFLESASLLGGQVLSNWLVDENVQHGIAFSATTSMFLSVVAIVCIVQTAKEPLKTLPFRDYSAAFYAYVLGDKRIWFLGTAQACLQFSTAVFWILWAPTIVADGREVNLGLIYPCFLGSRMLGSTVFPWLMSGQSMLRLEDCLVYIYAILGIVFSIVAYDYQEIRILVVLFCLFHGCAGLALPLLARFRTMYVPNELRGGMISLSQVPANAAILFCLIQRGYSNKIENSTMMAFGAISLFTAAGCIYLLRRWGKSPHQDWHKL</sequence>
<feature type="transmembrane region" description="Helical" evidence="1">
    <location>
        <begin position="239"/>
        <end position="261"/>
    </location>
</feature>
<dbReference type="Proteomes" id="UP000029121">
    <property type="component" value="Unassembled WGS sequence"/>
</dbReference>
<accession>R0FVS6</accession>
<dbReference type="KEGG" id="crb:17888915"/>
<feature type="transmembrane region" description="Helical" evidence="1">
    <location>
        <begin position="287"/>
        <end position="308"/>
    </location>
</feature>
<organism evidence="2 3">
    <name type="scientific">Capsella rubella</name>
    <dbReference type="NCBI Taxonomy" id="81985"/>
    <lineage>
        <taxon>Eukaryota</taxon>
        <taxon>Viridiplantae</taxon>
        <taxon>Streptophyta</taxon>
        <taxon>Embryophyta</taxon>
        <taxon>Tracheophyta</taxon>
        <taxon>Spermatophyta</taxon>
        <taxon>Magnoliopsida</taxon>
        <taxon>eudicotyledons</taxon>
        <taxon>Gunneridae</taxon>
        <taxon>Pentapetalae</taxon>
        <taxon>rosids</taxon>
        <taxon>malvids</taxon>
        <taxon>Brassicales</taxon>
        <taxon>Brassicaceae</taxon>
        <taxon>Camelineae</taxon>
        <taxon>Capsella</taxon>
    </lineage>
</organism>
<dbReference type="Gene3D" id="1.20.1250.20">
    <property type="entry name" value="MFS general substrate transporter like domains"/>
    <property type="match status" value="1"/>
</dbReference>
<name>R0FVS6_9BRAS</name>
<gene>
    <name evidence="2" type="ORF">CARUB_v10023124mg</name>
</gene>
<dbReference type="PANTHER" id="PTHR23516">
    <property type="entry name" value="SAM (S-ADENOSYL METHIONINE) TRANSPORTER"/>
    <property type="match status" value="1"/>
</dbReference>
<dbReference type="AlphaFoldDB" id="R0FVS6"/>
<feature type="transmembrane region" description="Helical" evidence="1">
    <location>
        <begin position="323"/>
        <end position="342"/>
    </location>
</feature>
<feature type="transmembrane region" description="Helical" evidence="1">
    <location>
        <begin position="42"/>
        <end position="61"/>
    </location>
</feature>
<feature type="transmembrane region" description="Helical" evidence="1">
    <location>
        <begin position="208"/>
        <end position="227"/>
    </location>
</feature>
<feature type="transmembrane region" description="Helical" evidence="1">
    <location>
        <begin position="377"/>
        <end position="397"/>
    </location>
</feature>
<reference evidence="3" key="1">
    <citation type="journal article" date="2013" name="Nat. Genet.">
        <title>The Capsella rubella genome and the genomic consequences of rapid mating system evolution.</title>
        <authorList>
            <person name="Slotte T."/>
            <person name="Hazzouri K.M."/>
            <person name="Agren J.A."/>
            <person name="Koenig D."/>
            <person name="Maumus F."/>
            <person name="Guo Y.L."/>
            <person name="Steige K."/>
            <person name="Platts A.E."/>
            <person name="Escobar J.S."/>
            <person name="Newman L.K."/>
            <person name="Wang W."/>
            <person name="Mandakova T."/>
            <person name="Vello E."/>
            <person name="Smith L.M."/>
            <person name="Henz S.R."/>
            <person name="Steffen J."/>
            <person name="Takuno S."/>
            <person name="Brandvain Y."/>
            <person name="Coop G."/>
            <person name="Andolfatto P."/>
            <person name="Hu T.T."/>
            <person name="Blanchette M."/>
            <person name="Clark R.M."/>
            <person name="Quesneville H."/>
            <person name="Nordborg M."/>
            <person name="Gaut B.S."/>
            <person name="Lysak M.A."/>
            <person name="Jenkins J."/>
            <person name="Grimwood J."/>
            <person name="Chapman J."/>
            <person name="Prochnik S."/>
            <person name="Shu S."/>
            <person name="Rokhsar D."/>
            <person name="Schmutz J."/>
            <person name="Weigel D."/>
            <person name="Wright S.I."/>
        </authorList>
    </citation>
    <scope>NUCLEOTIDE SEQUENCE [LARGE SCALE GENOMIC DNA]</scope>
    <source>
        <strain evidence="3">cv. Monte Gargano</strain>
    </source>
</reference>
<dbReference type="Pfam" id="PF05631">
    <property type="entry name" value="MFS_5"/>
    <property type="match status" value="1"/>
</dbReference>
<feature type="transmembrane region" description="Helical" evidence="1">
    <location>
        <begin position="169"/>
        <end position="187"/>
    </location>
</feature>
<dbReference type="OrthoDB" id="263957at2759"/>
<keyword evidence="1" id="KW-0812">Transmembrane</keyword>
<feature type="transmembrane region" description="Helical" evidence="1">
    <location>
        <begin position="442"/>
        <end position="461"/>
    </location>
</feature>
<evidence type="ECO:0000313" key="2">
    <source>
        <dbReference type="EMBL" id="EOA27027.1"/>
    </source>
</evidence>
<dbReference type="InterPro" id="IPR036259">
    <property type="entry name" value="MFS_trans_sf"/>
</dbReference>
<keyword evidence="3" id="KW-1185">Reference proteome</keyword>
<feature type="transmembrane region" description="Helical" evidence="1">
    <location>
        <begin position="82"/>
        <end position="101"/>
    </location>
</feature>
<dbReference type="eggNOG" id="KOG4332">
    <property type="taxonomic scope" value="Eukaryota"/>
</dbReference>
<dbReference type="GO" id="GO:0016020">
    <property type="term" value="C:membrane"/>
    <property type="evidence" value="ECO:0007669"/>
    <property type="project" value="InterPro"/>
</dbReference>
<proteinExistence type="predicted"/>
<evidence type="ECO:0000256" key="1">
    <source>
        <dbReference type="SAM" id="Phobius"/>
    </source>
</evidence>
<dbReference type="SUPFAM" id="SSF103473">
    <property type="entry name" value="MFS general substrate transporter"/>
    <property type="match status" value="1"/>
</dbReference>
<dbReference type="STRING" id="81985.R0FVS6"/>
<feature type="transmembrane region" description="Helical" evidence="1">
    <location>
        <begin position="354"/>
        <end position="371"/>
    </location>
</feature>
<evidence type="ECO:0000313" key="3">
    <source>
        <dbReference type="Proteomes" id="UP000029121"/>
    </source>
</evidence>
<dbReference type="PANTHER" id="PTHR23516:SF2">
    <property type="entry name" value="MOLYBDATE-ANION TRANSPORTER"/>
    <property type="match status" value="1"/>
</dbReference>
<keyword evidence="1" id="KW-0472">Membrane</keyword>